<protein>
    <recommendedName>
        <fullName evidence="8">Xylanolytic transcriptional activator regulatory domain-containing protein</fullName>
    </recommendedName>
</protein>
<name>A0A1L9TT85_9EURO</name>
<evidence type="ECO:0000256" key="5">
    <source>
        <dbReference type="ARBA" id="ARBA00023163"/>
    </source>
</evidence>
<gene>
    <name evidence="9" type="ORF">ASPSYDRAFT_649094</name>
</gene>
<dbReference type="GeneID" id="63766369"/>
<evidence type="ECO:0000313" key="9">
    <source>
        <dbReference type="EMBL" id="OJJ62493.1"/>
    </source>
</evidence>
<evidence type="ECO:0000256" key="2">
    <source>
        <dbReference type="ARBA" id="ARBA00022833"/>
    </source>
</evidence>
<feature type="compositionally biased region" description="Polar residues" evidence="7">
    <location>
        <begin position="24"/>
        <end position="51"/>
    </location>
</feature>
<evidence type="ECO:0000256" key="6">
    <source>
        <dbReference type="ARBA" id="ARBA00023242"/>
    </source>
</evidence>
<feature type="region of interest" description="Disordered" evidence="7">
    <location>
        <begin position="1"/>
        <end position="53"/>
    </location>
</feature>
<dbReference type="PANTHER" id="PTHR31313:SF81">
    <property type="entry name" value="TY1 ENHANCER ACTIVATOR"/>
    <property type="match status" value="1"/>
</dbReference>
<dbReference type="CDD" id="cd12148">
    <property type="entry name" value="fungal_TF_MHR"/>
    <property type="match status" value="1"/>
</dbReference>
<sequence length="652" mass="71664">MASLCSDSGRGSPRVRYASHRTRQSTAHSGNSKSASQGRPNTSRMGSTDASPSYEASADRLLDILAGEELDSSGRERNPIQPHSNTKKGFNLDFDLYAASCSDTTTQSADCCSSMIKGLGPTLRGYLLDQFWNLFNSCIPVVHKGAFLASLEEGKGEFCSPQLHLAALAMGFRRADHRHPDILQLSLPGWDSILHKQLRLSIDNLSTHSGPRNITDAQAAIILGQLEWERGRDHSARLYLGTAFTMIEEIQNHQQDLVLPVSDDEIIVQRMVLRAASLIDSHRTVFSLGGRSSHLHPATSHQLCRNPASLTMEQSLSSQIYTAHLELMSIATESIDWLQAHPVRCGESPFPELKELHRRLQNWLSCLPSQLSLNYETNQPTPPSLFLLHQQFHAIMILIFRRFASQGSLMSMMGRFTDIEIDQVSEYICNTVLKNAIRIAVLISNSRKQFEIGAIFPLSVQQGALAAGVLLAHIPRTAEGNGEENSIPLYIEILQQFFIDMSAIQGPAERLARTLQNIRETTTCGGSAGLFNHNDAPIHGSCDSPVQGIDSGYSRTELRHSLNDCTPRLPESHASPQLNDAGGLLNPQIPPGTESLSLPAAVPCSDDWDSDTVSGFWSETFQSLKAVRGRSSLEKTAVNEFGDVMGGVFDLW</sequence>
<keyword evidence="5" id="KW-0804">Transcription</keyword>
<accession>A0A1L9TT85</accession>
<feature type="domain" description="Xylanolytic transcriptional activator regulatory" evidence="8">
    <location>
        <begin position="128"/>
        <end position="253"/>
    </location>
</feature>
<evidence type="ECO:0000313" key="10">
    <source>
        <dbReference type="Proteomes" id="UP000184356"/>
    </source>
</evidence>
<dbReference type="Pfam" id="PF04082">
    <property type="entry name" value="Fungal_trans"/>
    <property type="match status" value="1"/>
</dbReference>
<evidence type="ECO:0000256" key="7">
    <source>
        <dbReference type="SAM" id="MobiDB-lite"/>
    </source>
</evidence>
<dbReference type="InterPro" id="IPR007219">
    <property type="entry name" value="XnlR_reg_dom"/>
</dbReference>
<reference evidence="10" key="1">
    <citation type="journal article" date="2017" name="Genome Biol.">
        <title>Comparative genomics reveals high biological diversity and specific adaptations in the industrially and medically important fungal genus Aspergillus.</title>
        <authorList>
            <person name="de Vries R.P."/>
            <person name="Riley R."/>
            <person name="Wiebenga A."/>
            <person name="Aguilar-Osorio G."/>
            <person name="Amillis S."/>
            <person name="Uchima C.A."/>
            <person name="Anderluh G."/>
            <person name="Asadollahi M."/>
            <person name="Askin M."/>
            <person name="Barry K."/>
            <person name="Battaglia E."/>
            <person name="Bayram O."/>
            <person name="Benocci T."/>
            <person name="Braus-Stromeyer S.A."/>
            <person name="Caldana C."/>
            <person name="Canovas D."/>
            <person name="Cerqueira G.C."/>
            <person name="Chen F."/>
            <person name="Chen W."/>
            <person name="Choi C."/>
            <person name="Clum A."/>
            <person name="Dos Santos R.A."/>
            <person name="Damasio A.R."/>
            <person name="Diallinas G."/>
            <person name="Emri T."/>
            <person name="Fekete E."/>
            <person name="Flipphi M."/>
            <person name="Freyberg S."/>
            <person name="Gallo A."/>
            <person name="Gournas C."/>
            <person name="Habgood R."/>
            <person name="Hainaut M."/>
            <person name="Harispe M.L."/>
            <person name="Henrissat B."/>
            <person name="Hilden K.S."/>
            <person name="Hope R."/>
            <person name="Hossain A."/>
            <person name="Karabika E."/>
            <person name="Karaffa L."/>
            <person name="Karanyi Z."/>
            <person name="Krasevec N."/>
            <person name="Kuo A."/>
            <person name="Kusch H."/>
            <person name="LaButti K."/>
            <person name="Lagendijk E.L."/>
            <person name="Lapidus A."/>
            <person name="Levasseur A."/>
            <person name="Lindquist E."/>
            <person name="Lipzen A."/>
            <person name="Logrieco A.F."/>
            <person name="MacCabe A."/>
            <person name="Maekelae M.R."/>
            <person name="Malavazi I."/>
            <person name="Melin P."/>
            <person name="Meyer V."/>
            <person name="Mielnichuk N."/>
            <person name="Miskei M."/>
            <person name="Molnar A.P."/>
            <person name="Mule G."/>
            <person name="Ngan C.Y."/>
            <person name="Orejas M."/>
            <person name="Orosz E."/>
            <person name="Ouedraogo J.P."/>
            <person name="Overkamp K.M."/>
            <person name="Park H.-S."/>
            <person name="Perrone G."/>
            <person name="Piumi F."/>
            <person name="Punt P.J."/>
            <person name="Ram A.F."/>
            <person name="Ramon A."/>
            <person name="Rauscher S."/>
            <person name="Record E."/>
            <person name="Riano-Pachon D.M."/>
            <person name="Robert V."/>
            <person name="Roehrig J."/>
            <person name="Ruller R."/>
            <person name="Salamov A."/>
            <person name="Salih N.S."/>
            <person name="Samson R.A."/>
            <person name="Sandor E."/>
            <person name="Sanguinetti M."/>
            <person name="Schuetze T."/>
            <person name="Sepcic K."/>
            <person name="Shelest E."/>
            <person name="Sherlock G."/>
            <person name="Sophianopoulou V."/>
            <person name="Squina F.M."/>
            <person name="Sun H."/>
            <person name="Susca A."/>
            <person name="Todd R.B."/>
            <person name="Tsang A."/>
            <person name="Unkles S.E."/>
            <person name="van de Wiele N."/>
            <person name="van Rossen-Uffink D."/>
            <person name="Oliveira J.V."/>
            <person name="Vesth T.C."/>
            <person name="Visser J."/>
            <person name="Yu J.-H."/>
            <person name="Zhou M."/>
            <person name="Andersen M.R."/>
            <person name="Archer D.B."/>
            <person name="Baker S.E."/>
            <person name="Benoit I."/>
            <person name="Brakhage A.A."/>
            <person name="Braus G.H."/>
            <person name="Fischer R."/>
            <person name="Frisvad J.C."/>
            <person name="Goldman G.H."/>
            <person name="Houbraken J."/>
            <person name="Oakley B."/>
            <person name="Pocsi I."/>
            <person name="Scazzocchio C."/>
            <person name="Seiboth B."/>
            <person name="vanKuyk P.A."/>
            <person name="Wortman J."/>
            <person name="Dyer P.S."/>
            <person name="Grigoriev I.V."/>
        </authorList>
    </citation>
    <scope>NUCLEOTIDE SEQUENCE [LARGE SCALE GENOMIC DNA]</scope>
    <source>
        <strain evidence="10">CBS 593.65</strain>
    </source>
</reference>
<keyword evidence="10" id="KW-1185">Reference proteome</keyword>
<organism evidence="9 10">
    <name type="scientific">Aspergillus sydowii CBS 593.65</name>
    <dbReference type="NCBI Taxonomy" id="1036612"/>
    <lineage>
        <taxon>Eukaryota</taxon>
        <taxon>Fungi</taxon>
        <taxon>Dikarya</taxon>
        <taxon>Ascomycota</taxon>
        <taxon>Pezizomycotina</taxon>
        <taxon>Eurotiomycetes</taxon>
        <taxon>Eurotiomycetidae</taxon>
        <taxon>Eurotiales</taxon>
        <taxon>Aspergillaceae</taxon>
        <taxon>Aspergillus</taxon>
        <taxon>Aspergillus subgen. Nidulantes</taxon>
    </lineage>
</organism>
<dbReference type="OrthoDB" id="2154091at2759"/>
<evidence type="ECO:0000259" key="8">
    <source>
        <dbReference type="Pfam" id="PF04082"/>
    </source>
</evidence>
<dbReference type="InterPro" id="IPR051615">
    <property type="entry name" value="Transcr_Regulatory_Elem"/>
</dbReference>
<dbReference type="PANTHER" id="PTHR31313">
    <property type="entry name" value="TY1 ENHANCER ACTIVATOR"/>
    <property type="match status" value="1"/>
</dbReference>
<dbReference type="VEuPathDB" id="FungiDB:ASPSYDRAFT_649094"/>
<dbReference type="Proteomes" id="UP000184356">
    <property type="component" value="Unassembled WGS sequence"/>
</dbReference>
<dbReference type="GO" id="GO:0003677">
    <property type="term" value="F:DNA binding"/>
    <property type="evidence" value="ECO:0007669"/>
    <property type="project" value="UniProtKB-KW"/>
</dbReference>
<keyword evidence="6" id="KW-0539">Nucleus</keyword>
<proteinExistence type="predicted"/>
<dbReference type="EMBL" id="KV878583">
    <property type="protein sequence ID" value="OJJ62493.1"/>
    <property type="molecule type" value="Genomic_DNA"/>
</dbReference>
<dbReference type="GO" id="GO:0006351">
    <property type="term" value="P:DNA-templated transcription"/>
    <property type="evidence" value="ECO:0007669"/>
    <property type="project" value="InterPro"/>
</dbReference>
<dbReference type="RefSeq" id="XP_040706299.1">
    <property type="nucleotide sequence ID" value="XM_040850296.1"/>
</dbReference>
<keyword evidence="2" id="KW-0862">Zinc</keyword>
<dbReference type="STRING" id="1036612.A0A1L9TT85"/>
<evidence type="ECO:0000256" key="3">
    <source>
        <dbReference type="ARBA" id="ARBA00023015"/>
    </source>
</evidence>
<evidence type="ECO:0000256" key="4">
    <source>
        <dbReference type="ARBA" id="ARBA00023125"/>
    </source>
</evidence>
<evidence type="ECO:0000256" key="1">
    <source>
        <dbReference type="ARBA" id="ARBA00022723"/>
    </source>
</evidence>
<keyword evidence="4" id="KW-0238">DNA-binding</keyword>
<dbReference type="AlphaFoldDB" id="A0A1L9TT85"/>
<keyword evidence="1" id="KW-0479">Metal-binding</keyword>
<dbReference type="GO" id="GO:0008270">
    <property type="term" value="F:zinc ion binding"/>
    <property type="evidence" value="ECO:0007669"/>
    <property type="project" value="InterPro"/>
</dbReference>
<keyword evidence="3" id="KW-0805">Transcription regulation</keyword>